<keyword evidence="2" id="KW-1185">Reference proteome</keyword>
<evidence type="ECO:0000313" key="1">
    <source>
        <dbReference type="EMBL" id="QIA06863.1"/>
    </source>
</evidence>
<evidence type="ECO:0000313" key="2">
    <source>
        <dbReference type="Proteomes" id="UP000474630"/>
    </source>
</evidence>
<dbReference type="Proteomes" id="UP000474630">
    <property type="component" value="Chromosome"/>
</dbReference>
<gene>
    <name evidence="1" type="ORF">G0Q07_03535</name>
</gene>
<sequence>MTTENVNPKRELLFHYTKFDSALFYILGGKEYEIVGFNGSRMRKGSLLLNPISRMNDIYEMRSNLKVISDDFFEKNEANNVFEYLKSNKIKILSFSKDNCIKRGFDNGLMWSFYGNDYKGVCLVFDKVKFDQCFRNQYDDGYRKNDDIQYGYKPFKPVTTKMIENQKIEKEDHFEIRISKYENMSAQIWEVLKKDERLDDIFFRKGEEWDKENEFRYLIYDHRGNTPIPGSKESSCFIDYEDSLIGIILGPDFENRNNKIELLKNFVGEKIRIYRSRFENNKVQLWTFGEKTQVDYNKALLTD</sequence>
<name>A0A6C0RBL0_9BACT</name>
<organism evidence="1 2">
    <name type="scientific">Draconibacterium halophilum</name>
    <dbReference type="NCBI Taxonomy" id="2706887"/>
    <lineage>
        <taxon>Bacteria</taxon>
        <taxon>Pseudomonadati</taxon>
        <taxon>Bacteroidota</taxon>
        <taxon>Bacteroidia</taxon>
        <taxon>Marinilabiliales</taxon>
        <taxon>Prolixibacteraceae</taxon>
        <taxon>Draconibacterium</taxon>
    </lineage>
</organism>
<proteinExistence type="predicted"/>
<dbReference type="AlphaFoldDB" id="A0A6C0RBL0"/>
<protein>
    <submittedName>
        <fullName evidence="1">DUF2971 domain-containing protein</fullName>
    </submittedName>
</protein>
<dbReference type="EMBL" id="CP048409">
    <property type="protein sequence ID" value="QIA06863.1"/>
    <property type="molecule type" value="Genomic_DNA"/>
</dbReference>
<accession>A0A6C0RBL0</accession>
<dbReference type="RefSeq" id="WP_163344792.1">
    <property type="nucleotide sequence ID" value="NZ_CP048409.1"/>
</dbReference>
<dbReference type="Pfam" id="PF11185">
    <property type="entry name" value="DUF2971"/>
    <property type="match status" value="1"/>
</dbReference>
<reference evidence="1 2" key="1">
    <citation type="submission" date="2020-02" db="EMBL/GenBank/DDBJ databases">
        <title>Genome sequencing for Draconibacterium sp. strain M1.</title>
        <authorList>
            <person name="Park S.-J."/>
        </authorList>
    </citation>
    <scope>NUCLEOTIDE SEQUENCE [LARGE SCALE GENOMIC DNA]</scope>
    <source>
        <strain evidence="1 2">M1</strain>
    </source>
</reference>
<dbReference type="InterPro" id="IPR021352">
    <property type="entry name" value="DUF2971"/>
</dbReference>
<dbReference type="KEGG" id="drc:G0Q07_03535"/>